<comment type="pathway">
    <text evidence="6">Amino-acid biosynthesis; ergothioneine biosynthesis.</text>
</comment>
<keyword evidence="3" id="KW-0949">S-adenosyl-L-methionine</keyword>
<keyword evidence="1" id="KW-0489">Methyltransferase</keyword>
<evidence type="ECO:0000259" key="8">
    <source>
        <dbReference type="Pfam" id="PF03781"/>
    </source>
</evidence>
<proteinExistence type="predicted"/>
<reference evidence="11 12" key="1">
    <citation type="submission" date="2023-01" db="EMBL/GenBank/DDBJ databases">
        <title>Analysis of 21 Apiospora genomes using comparative genomics revels a genus with tremendous synthesis potential of carbohydrate active enzymes and secondary metabolites.</title>
        <authorList>
            <person name="Sorensen T."/>
        </authorList>
    </citation>
    <scope>NUCLEOTIDE SEQUENCE [LARGE SCALE GENOMIC DNA]</scope>
    <source>
        <strain evidence="11 12">CBS 135458</strain>
    </source>
</reference>
<evidence type="ECO:0000256" key="6">
    <source>
        <dbReference type="ARBA" id="ARBA00037882"/>
    </source>
</evidence>
<keyword evidence="5" id="KW-0408">Iron</keyword>
<comment type="caution">
    <text evidence="11">The sequence shown here is derived from an EMBL/GenBank/DDBJ whole genome shotgun (WGS) entry which is preliminary data.</text>
</comment>
<keyword evidence="2" id="KW-0808">Transferase</keyword>
<evidence type="ECO:0000313" key="11">
    <source>
        <dbReference type="EMBL" id="KAK8042613.1"/>
    </source>
</evidence>
<dbReference type="RefSeq" id="XP_066709466.1">
    <property type="nucleotide sequence ID" value="XM_066864505.1"/>
</dbReference>
<dbReference type="Proteomes" id="UP001480595">
    <property type="component" value="Unassembled WGS sequence"/>
</dbReference>
<accession>A0ABR1T7N4</accession>
<dbReference type="Pfam" id="PF10017">
    <property type="entry name" value="Methyltransf_33"/>
    <property type="match status" value="1"/>
</dbReference>
<dbReference type="InterPro" id="IPR019257">
    <property type="entry name" value="MeTrfase_dom"/>
</dbReference>
<dbReference type="Pfam" id="PF12867">
    <property type="entry name" value="DinB_2"/>
    <property type="match status" value="1"/>
</dbReference>
<dbReference type="PANTHER" id="PTHR43397">
    <property type="entry name" value="ERGOTHIONEINE BIOSYNTHESIS PROTEIN 1"/>
    <property type="match status" value="1"/>
</dbReference>
<keyword evidence="12" id="KW-1185">Reference proteome</keyword>
<evidence type="ECO:0000256" key="1">
    <source>
        <dbReference type="ARBA" id="ARBA00022603"/>
    </source>
</evidence>
<dbReference type="PANTHER" id="PTHR43397:SF1">
    <property type="entry name" value="ERGOTHIONEINE BIOSYNTHESIS PROTEIN 1"/>
    <property type="match status" value="1"/>
</dbReference>
<name>A0ABR1T7N4_9PEZI</name>
<dbReference type="InterPro" id="IPR051128">
    <property type="entry name" value="EgtD_Methyltrsf_superfamily"/>
</dbReference>
<feature type="domain" description="DinB-like" evidence="10">
    <location>
        <begin position="408"/>
        <end position="539"/>
    </location>
</feature>
<gene>
    <name evidence="11" type="ORF">PG994_013096</name>
</gene>
<organism evidence="11 12">
    <name type="scientific">Apiospora phragmitis</name>
    <dbReference type="NCBI Taxonomy" id="2905665"/>
    <lineage>
        <taxon>Eukaryota</taxon>
        <taxon>Fungi</taxon>
        <taxon>Dikarya</taxon>
        <taxon>Ascomycota</taxon>
        <taxon>Pezizomycotina</taxon>
        <taxon>Sordariomycetes</taxon>
        <taxon>Xylariomycetidae</taxon>
        <taxon>Amphisphaeriales</taxon>
        <taxon>Apiosporaceae</taxon>
        <taxon>Apiospora</taxon>
    </lineage>
</organism>
<feature type="domain" description="Sulfatase-modifying factor enzyme-like" evidence="8">
    <location>
        <begin position="600"/>
        <end position="920"/>
    </location>
</feature>
<dbReference type="GeneID" id="92097568"/>
<evidence type="ECO:0000256" key="3">
    <source>
        <dbReference type="ARBA" id="ARBA00022691"/>
    </source>
</evidence>
<feature type="region of interest" description="Disordered" evidence="7">
    <location>
        <begin position="1"/>
        <end position="25"/>
    </location>
</feature>
<feature type="domain" description="Histidine-specific methyltransferase SAM-dependent" evidence="9">
    <location>
        <begin position="73"/>
        <end position="343"/>
    </location>
</feature>
<dbReference type="InterPro" id="IPR024775">
    <property type="entry name" value="DinB-like"/>
</dbReference>
<evidence type="ECO:0000259" key="9">
    <source>
        <dbReference type="Pfam" id="PF10017"/>
    </source>
</evidence>
<dbReference type="InterPro" id="IPR016187">
    <property type="entry name" value="CTDL_fold"/>
</dbReference>
<evidence type="ECO:0000259" key="10">
    <source>
        <dbReference type="Pfam" id="PF12867"/>
    </source>
</evidence>
<dbReference type="InterPro" id="IPR005532">
    <property type="entry name" value="SUMF_dom"/>
</dbReference>
<dbReference type="Gene3D" id="3.40.50.150">
    <property type="entry name" value="Vaccinia Virus protein VP39"/>
    <property type="match status" value="1"/>
</dbReference>
<evidence type="ECO:0000313" key="12">
    <source>
        <dbReference type="Proteomes" id="UP001480595"/>
    </source>
</evidence>
<evidence type="ECO:0000256" key="4">
    <source>
        <dbReference type="ARBA" id="ARBA00023002"/>
    </source>
</evidence>
<dbReference type="InterPro" id="IPR042095">
    <property type="entry name" value="SUMF_sf"/>
</dbReference>
<evidence type="ECO:0000256" key="2">
    <source>
        <dbReference type="ARBA" id="ARBA00022679"/>
    </source>
</evidence>
<dbReference type="Pfam" id="PF03781">
    <property type="entry name" value="FGE-sulfatase"/>
    <property type="match status" value="1"/>
</dbReference>
<dbReference type="NCBIfam" id="TIGR03439">
    <property type="entry name" value="methyl_EasF"/>
    <property type="match status" value="1"/>
</dbReference>
<evidence type="ECO:0000256" key="7">
    <source>
        <dbReference type="SAM" id="MobiDB-lite"/>
    </source>
</evidence>
<dbReference type="EMBL" id="JAQQWL010000013">
    <property type="protein sequence ID" value="KAK8042613.1"/>
    <property type="molecule type" value="Genomic_DNA"/>
</dbReference>
<dbReference type="InterPro" id="IPR017805">
    <property type="entry name" value="SAM_MeTrfase_EasF-type_put"/>
</dbReference>
<sequence>MQSHAVDVSPDSQAFASGNKAGKSGGLQKDVDIIDIRQAAVETNLKEEIHKLFRPEEGPRKLPYVAGLRRKGITYLEEYYLTNYEIQVLRRSAAAIARSIPFGSIVVELGSGNLRKVSLLLQALEDAGKDVDYYALDLSREELDRTLRQVPTLRHVRTHGLLGTYDDGREWLKKPSIAKRRKCIMSLGSSIGNFHRHEAAEFLKGFTEVLEPADTIVIGLDSCTNPSKVYHAYNDREGVTHQFILNGLRHANEVLGREEFKLEDWEVIGEYVYDNEGGRHQAFYSPVRDTTVLGETIKAHERIQVEQSLKYSKDGMQNLWRAAGVVESDRWMVEGDEYGELLFSSRSAVRPEASLGTNLFEDVWTNKHPSPTFPWCIPTTMEFGRKPSQYAQATLPSLDDWKNLWFSWDTVTQHMLPNEELLDKPIKLRNACIFYLGHIPAFLDIQLGKVTKLAPTEPAFYHSIFERGIDPDVDNPDHCHAHSEIPDEWPAVEQILSYQERVRAKLLKLYEDGQDSIPRDVGRAIWVGFEHEIMHMETLLYMMLQSDKTRPPSHTAVPDFKALAEKAYSERKDNVWFDIPEQCITIGMNDPQDGLYFKGHFGWDNEQPARQAKVHAFQAKGRPITNEEYAKYMYDTKAMTLPASWADNKTGSSNGTNGNVNGHTNGHVGNGEAEGQSHTAHAVPASFLEGKSVRTVYGLVPLKYALDWPIFASYDELASCAAWMGGRIPTLEEARSVYTHVDYMRLEQAERTLGKTVPAVNGHLVNNGVEETPPSKDSTLVSSKSSENDGLFVDLTDANVGFKHWHPVAVTAHGDQLAGQGQMGGVWEWTSSPLEKHEGFEPMALYPGYTGEGSLEALAFGCFPFPYPTNCILADFFDGKHNVVLGGSWATHPRIAGRKSFVNWYQRNYLYAWCGARLIRDL</sequence>
<dbReference type="SUPFAM" id="SSF56436">
    <property type="entry name" value="C-type lectin-like"/>
    <property type="match status" value="1"/>
</dbReference>
<protein>
    <submittedName>
        <fullName evidence="11">TAD2-tRNA-specific adenosine deaminase 2</fullName>
    </submittedName>
</protein>
<dbReference type="Gene3D" id="3.90.1580.10">
    <property type="entry name" value="paralog of FGE (formylglycine-generating enzyme)"/>
    <property type="match status" value="1"/>
</dbReference>
<dbReference type="InterPro" id="IPR029063">
    <property type="entry name" value="SAM-dependent_MTases_sf"/>
</dbReference>
<keyword evidence="4" id="KW-0560">Oxidoreductase</keyword>
<evidence type="ECO:0000256" key="5">
    <source>
        <dbReference type="ARBA" id="ARBA00023004"/>
    </source>
</evidence>